<dbReference type="Proteomes" id="UP001519325">
    <property type="component" value="Unassembled WGS sequence"/>
</dbReference>
<keyword evidence="4" id="KW-1185">Reference proteome</keyword>
<evidence type="ECO:0000313" key="4">
    <source>
        <dbReference type="Proteomes" id="UP001519325"/>
    </source>
</evidence>
<organism evidence="3 4">
    <name type="scientific">Nocardia goodfellowii</name>
    <dbReference type="NCBI Taxonomy" id="882446"/>
    <lineage>
        <taxon>Bacteria</taxon>
        <taxon>Bacillati</taxon>
        <taxon>Actinomycetota</taxon>
        <taxon>Actinomycetes</taxon>
        <taxon>Mycobacteriales</taxon>
        <taxon>Nocardiaceae</taxon>
        <taxon>Nocardia</taxon>
    </lineage>
</organism>
<dbReference type="InterPro" id="IPR005674">
    <property type="entry name" value="CocE/Ser_esterase"/>
</dbReference>
<evidence type="ECO:0000313" key="3">
    <source>
        <dbReference type="EMBL" id="MBP2191578.1"/>
    </source>
</evidence>
<protein>
    <submittedName>
        <fullName evidence="3">CocE/NonD family hydrolase</fullName>
    </submittedName>
</protein>
<dbReference type="SUPFAM" id="SSF53474">
    <property type="entry name" value="alpha/beta-Hydrolases"/>
    <property type="match status" value="1"/>
</dbReference>
<evidence type="ECO:0000259" key="2">
    <source>
        <dbReference type="SMART" id="SM00939"/>
    </source>
</evidence>
<dbReference type="InterPro" id="IPR008979">
    <property type="entry name" value="Galactose-bd-like_sf"/>
</dbReference>
<reference evidence="3 4" key="1">
    <citation type="submission" date="2021-03" db="EMBL/GenBank/DDBJ databases">
        <title>Sequencing the genomes of 1000 actinobacteria strains.</title>
        <authorList>
            <person name="Klenk H.-P."/>
        </authorList>
    </citation>
    <scope>NUCLEOTIDE SEQUENCE [LARGE SCALE GENOMIC DNA]</scope>
    <source>
        <strain evidence="3 4">DSM 45516</strain>
    </source>
</reference>
<name>A0ABS4QJ13_9NOCA</name>
<gene>
    <name evidence="3" type="ORF">BJ987_004479</name>
</gene>
<dbReference type="SMART" id="SM00939">
    <property type="entry name" value="PepX_C"/>
    <property type="match status" value="1"/>
</dbReference>
<dbReference type="InterPro" id="IPR029058">
    <property type="entry name" value="AB_hydrolase_fold"/>
</dbReference>
<dbReference type="EMBL" id="JAGGMR010000001">
    <property type="protein sequence ID" value="MBP2191578.1"/>
    <property type="molecule type" value="Genomic_DNA"/>
</dbReference>
<evidence type="ECO:0000256" key="1">
    <source>
        <dbReference type="ARBA" id="ARBA00022801"/>
    </source>
</evidence>
<dbReference type="RefSeq" id="WP_209893394.1">
    <property type="nucleotide sequence ID" value="NZ_JAGGMR010000001.1"/>
</dbReference>
<dbReference type="Gene3D" id="2.60.120.260">
    <property type="entry name" value="Galactose-binding domain-like"/>
    <property type="match status" value="1"/>
</dbReference>
<dbReference type="NCBIfam" id="TIGR00976">
    <property type="entry name" value="CocE_NonD"/>
    <property type="match status" value="1"/>
</dbReference>
<accession>A0ABS4QJ13</accession>
<feature type="domain" description="Xaa-Pro dipeptidyl-peptidase C-terminal" evidence="2">
    <location>
        <begin position="326"/>
        <end position="593"/>
    </location>
</feature>
<dbReference type="SUPFAM" id="SSF49785">
    <property type="entry name" value="Galactose-binding domain-like"/>
    <property type="match status" value="1"/>
</dbReference>
<dbReference type="Gene3D" id="3.40.50.1820">
    <property type="entry name" value="alpha/beta hydrolase"/>
    <property type="match status" value="1"/>
</dbReference>
<sequence length="611" mass="65852">MSDGATLTADITRPGTDGEPVAEPLPAVVIFTPYNKMLSRLYFTMAALKTMGRLVDSVAPTAAEHPRLRFTPWDLFRTLAVGGLETMADYRGLARRGYATVVVDIRGTGSSTGAWEFHGEREQLDYLETLAWVREQPWCNGDLGLAGISYHAQVALIAAGLRPPGLKAAFIEEGSEDIAREIALAGGVPCPFVLGWILGVTAGKWIPSVTGLARSGLLGRYLRDRVAHPVSWLDRGLHLFASDDHPDSRLGPTWQARLARFEQIEVPTFLYSAWHDIYSRSSTRLYDRLQMPPGEKQVLVDQGYHLSPGSGLGAPGGPPTLADLQSAWFDKWLKGIDTNIDHYGPIVVRRQADGWVRLDEFPEPGSQVCRLYLESTSSGTASYAGYDGSLSVAAPTGVHTIPIPARLAFAPAASNTAVVTLGLSVLLGPDFGTDERPVEIAAVCFTGAPLPADTVLSGPLNLHFQAITTGIDAFWSITVSDVDPDGSAAVLTRGALRSSLRALDPAGCRYVDGQLVHAQHPMTADSALPVEPHVPHTLDIDIQSTDALIRAGHRLRVAVRHASFPLHMRTPSIQRKLGRQAIYLTGTEPSYLTFLAKPLTGSTTPLGGQRS</sequence>
<dbReference type="GO" id="GO:0016787">
    <property type="term" value="F:hydrolase activity"/>
    <property type="evidence" value="ECO:0007669"/>
    <property type="project" value="UniProtKB-KW"/>
</dbReference>
<dbReference type="InterPro" id="IPR013736">
    <property type="entry name" value="Xaa-Pro_dipept_C"/>
</dbReference>
<dbReference type="InterPro" id="IPR000383">
    <property type="entry name" value="Xaa-Pro-like_dom"/>
</dbReference>
<dbReference type="Pfam" id="PF08530">
    <property type="entry name" value="PepX_C"/>
    <property type="match status" value="1"/>
</dbReference>
<dbReference type="Pfam" id="PF02129">
    <property type="entry name" value="Peptidase_S15"/>
    <property type="match status" value="1"/>
</dbReference>
<comment type="caution">
    <text evidence="3">The sequence shown here is derived from an EMBL/GenBank/DDBJ whole genome shotgun (WGS) entry which is preliminary data.</text>
</comment>
<proteinExistence type="predicted"/>
<keyword evidence="1 3" id="KW-0378">Hydrolase</keyword>